<organism evidence="3">
    <name type="scientific">Naegleria gruberi</name>
    <name type="common">Amoeba</name>
    <dbReference type="NCBI Taxonomy" id="5762"/>
    <lineage>
        <taxon>Eukaryota</taxon>
        <taxon>Discoba</taxon>
        <taxon>Heterolobosea</taxon>
        <taxon>Tetramitia</taxon>
        <taxon>Eutetramitia</taxon>
        <taxon>Vahlkampfiidae</taxon>
        <taxon>Naegleria</taxon>
    </lineage>
</organism>
<dbReference type="OrthoDB" id="331038at2759"/>
<dbReference type="InterPro" id="IPR016117">
    <property type="entry name" value="ArgJ-like_dom_sf"/>
</dbReference>
<name>D2V9L4_NAEGR</name>
<dbReference type="PANTHER" id="PTHR36512:SF3">
    <property type="entry name" value="BLR5678 PROTEIN"/>
    <property type="match status" value="1"/>
</dbReference>
<accession>D2V9L4</accession>
<dbReference type="Gene3D" id="3.60.70.12">
    <property type="entry name" value="L-amino peptidase D-ALA esterase/amidase"/>
    <property type="match status" value="1"/>
</dbReference>
<dbReference type="GO" id="GO:0004177">
    <property type="term" value="F:aminopeptidase activity"/>
    <property type="evidence" value="ECO:0007669"/>
    <property type="project" value="TreeGrafter"/>
</dbReference>
<dbReference type="EMBL" id="GG738858">
    <property type="protein sequence ID" value="EFC46483.1"/>
    <property type="molecule type" value="Genomic_DNA"/>
</dbReference>
<dbReference type="KEGG" id="ngr:NAEGRDRAFT_65481"/>
<comment type="similarity">
    <text evidence="1">Belongs to the peptidase S58 family.</text>
</comment>
<reference evidence="2 3" key="1">
    <citation type="journal article" date="2010" name="Cell">
        <title>The genome of Naegleria gruberi illuminates early eukaryotic versatility.</title>
        <authorList>
            <person name="Fritz-Laylin L.K."/>
            <person name="Prochnik S.E."/>
            <person name="Ginger M.L."/>
            <person name="Dacks J.B."/>
            <person name="Carpenter M.L."/>
            <person name="Field M.C."/>
            <person name="Kuo A."/>
            <person name="Paredez A."/>
            <person name="Chapman J."/>
            <person name="Pham J."/>
            <person name="Shu S."/>
            <person name="Neupane R."/>
            <person name="Cipriano M."/>
            <person name="Mancuso J."/>
            <person name="Tu H."/>
            <person name="Salamov A."/>
            <person name="Lindquist E."/>
            <person name="Shapiro H."/>
            <person name="Lucas S."/>
            <person name="Grigoriev I.V."/>
            <person name="Cande W.Z."/>
            <person name="Fulton C."/>
            <person name="Rokhsar D.S."/>
            <person name="Dawson S.C."/>
        </authorList>
    </citation>
    <scope>NUCLEOTIDE SEQUENCE [LARGE SCALE GENOMIC DNA]</scope>
    <source>
        <strain evidence="2 3">NEG-M</strain>
    </source>
</reference>
<dbReference type="SUPFAM" id="SSF56266">
    <property type="entry name" value="DmpA/ArgJ-like"/>
    <property type="match status" value="1"/>
</dbReference>
<protein>
    <submittedName>
        <fullName evidence="2">Predicted protein</fullName>
    </submittedName>
</protein>
<gene>
    <name evidence="2" type="ORF">NAEGRDRAFT_65481</name>
</gene>
<dbReference type="RefSeq" id="XP_002679227.1">
    <property type="nucleotide sequence ID" value="XM_002679181.1"/>
</dbReference>
<sequence length="326" mass="35726">MKQVILGFDDSVKIGVANYSVNDTSSTGCTVFFFPNQQSTCVVDVRGGSPGLFHVSDGYLDAICLSGGSLFGLQTIHGVMAGISELRSNPCMWNQIPIVKGAIIYDFKLDSFDKSFKELVFPDIALGRKAFNCVTTNSFPVGLVGAGSGARAGKMSVIYDLTTKDDNLYALPEPSGQGGAFGYYECKGVQVKIGIFSVLNPVGCIFNKKQECVLGHRSQTIKEKRYATEELIDMNSTERKEQTTTSNTTLTVLITNVTISDQLKRQLAKQLHSEMSTFIRPFNTPDDGDTFFFVSTNELSENHFRYIDFTSLASKLLPDAILSIIE</sequence>
<dbReference type="Proteomes" id="UP000006671">
    <property type="component" value="Unassembled WGS sequence"/>
</dbReference>
<evidence type="ECO:0000313" key="2">
    <source>
        <dbReference type="EMBL" id="EFC46483.1"/>
    </source>
</evidence>
<dbReference type="PANTHER" id="PTHR36512">
    <property type="entry name" value="D-AMINOPEPTIDASE"/>
    <property type="match status" value="1"/>
</dbReference>
<dbReference type="AlphaFoldDB" id="D2V9L4"/>
<evidence type="ECO:0000313" key="3">
    <source>
        <dbReference type="Proteomes" id="UP000006671"/>
    </source>
</evidence>
<proteinExistence type="inferred from homology"/>
<dbReference type="GeneID" id="8859847"/>
<dbReference type="InParanoid" id="D2V9L4"/>
<evidence type="ECO:0000256" key="1">
    <source>
        <dbReference type="ARBA" id="ARBA00007068"/>
    </source>
</evidence>
<dbReference type="VEuPathDB" id="AmoebaDB:NAEGRDRAFT_65481"/>
<dbReference type="InterPro" id="IPR005321">
    <property type="entry name" value="Peptidase_S58_DmpA"/>
</dbReference>
<keyword evidence="3" id="KW-1185">Reference proteome</keyword>